<dbReference type="OrthoDB" id="6350415at2759"/>
<feature type="coiled-coil region" evidence="1">
    <location>
        <begin position="780"/>
        <end position="856"/>
    </location>
</feature>
<gene>
    <name evidence="2" type="ORF">EDS130_LOCUS9551</name>
</gene>
<reference evidence="2" key="1">
    <citation type="submission" date="2021-02" db="EMBL/GenBank/DDBJ databases">
        <authorList>
            <person name="Nowell W R."/>
        </authorList>
    </citation>
    <scope>NUCLEOTIDE SEQUENCE</scope>
</reference>
<feature type="coiled-coil region" evidence="1">
    <location>
        <begin position="1302"/>
        <end position="1368"/>
    </location>
</feature>
<evidence type="ECO:0000256" key="1">
    <source>
        <dbReference type="SAM" id="Coils"/>
    </source>
</evidence>
<feature type="coiled-coil region" evidence="1">
    <location>
        <begin position="1193"/>
        <end position="1276"/>
    </location>
</feature>
<evidence type="ECO:0000313" key="2">
    <source>
        <dbReference type="EMBL" id="CAF0896413.1"/>
    </source>
</evidence>
<keyword evidence="1" id="KW-0175">Coiled coil</keyword>
<feature type="coiled-coil region" evidence="1">
    <location>
        <begin position="997"/>
        <end position="1031"/>
    </location>
</feature>
<feature type="coiled-coil region" evidence="1">
    <location>
        <begin position="368"/>
        <end position="719"/>
    </location>
</feature>
<proteinExistence type="predicted"/>
<feature type="coiled-coil region" evidence="1">
    <location>
        <begin position="250"/>
        <end position="334"/>
    </location>
</feature>
<organism evidence="2 3">
    <name type="scientific">Adineta ricciae</name>
    <name type="common">Rotifer</name>
    <dbReference type="NCBI Taxonomy" id="249248"/>
    <lineage>
        <taxon>Eukaryota</taxon>
        <taxon>Metazoa</taxon>
        <taxon>Spiralia</taxon>
        <taxon>Gnathifera</taxon>
        <taxon>Rotifera</taxon>
        <taxon>Eurotatoria</taxon>
        <taxon>Bdelloidea</taxon>
        <taxon>Adinetida</taxon>
        <taxon>Adinetidae</taxon>
        <taxon>Adineta</taxon>
    </lineage>
</organism>
<protein>
    <submittedName>
        <fullName evidence="2">Uncharacterized protein</fullName>
    </submittedName>
</protein>
<comment type="caution">
    <text evidence="2">The sequence shown here is derived from an EMBL/GenBank/DDBJ whole genome shotgun (WGS) entry which is preliminary data.</text>
</comment>
<sequence length="1485" mass="175220">MSNSICSHENVKVKQIVTLFEEVQNRYVNKLLSINDKHITSEERYKQKLAIYESYVNDLSLQTRLLLQSIDELAKEANQRVSALENKLKRSTQVGENELFQLIFALLFPQQHDAPKPVDTFESEKWKLGHENLDLKHDLNALIAFINTAKRTGKWNMKQLQLKSLSLDRINNEKFSTSIPLHKEIQSRDERIQILQAENEYLKKIQMDISKQAAKLPSLLVDDGYKEKYEILSNKVDDLRSQLGEECRKSETLKIDVNSKTVQIRNLQEELNEKKQQYEERIHDLSTKLKTISDRHRESTTAINNDNKMKKQHIEQLTQQVEQIGNERRDLHRQCCVKDATISDLQVQIQTLERRVHPVEVTVPKADYDKLNNELQISQKNSESLMNRIQTGEELNSKLEQDLRLFKKFHDEQFEQQIKTNAANVDQLQTEIRTLKQTCAEQANQFHKQTLEFRTCQEHLASEKAKNQINEQEKQRLNKLIETSNDKVEKSANDLKQSSMKIELYEQGINELKSRMNLLENKLIETVKIIDDQNKTLQNYEEQVDQIQTDLSVKQKQLLDKQTRIDELERSLTSKINEYVQLNEKYQTELNKHQEKDKLSNESASKAANDIQHLQREIERLSTSLFECERTITKQNEQRQQCNNEFRLKQEEFHQIEKSLNKQLSIKQDQLVRYDQNLHEAEIKCKYAQEECLIQEKEIARLNLVQEEQETKMKLLQKDFLQIQQQKDVLSLEYERCKVDLHNMKHHREDENRTYSQEFDKINNELTALRIAEVTLLKTIDELKENLSIVTNERDQIRAQYNNYQANLENIQQILYDESESSSKSAAKVIQLTRQLEDEQKRANDSKYQLNELQMQLTTALLTIDTVKAELSQSRCVIQENLDKENEFKQNLARMKTSLNERSRSLDERQREIETLNQLMSHLQTDYEKSKSDLSVSQDKLVHMEVENETLRRHLLDKTNEITSLTEHFQQSQYDFHVYEKDHRYSNEEYLLHEQKKKSIENELITITHNYDKLQKEHQKLNENFNKCQHDLQQNEKSDIVHKEQLMQSMDCAKIYKQKLALLGECFKMIIRKASETSEQWADLTTHLDELITDLSNETERFHLLGECFEKSIKLSNQLQLQHEDSLGQFFALKSNVAKIHLHLREYKQKSSQMHNENLHLHVEVKRLHEKIENYHRIENLMRIKSNEQEIGLQQLRKELNHELQARSEAQRLAEQLTMERNQLLKNNSSVQKKIDKLQKDVSSYADEKRVLQQTIDKLEEQCSLQSQSLEQSQRSYQDQIHECESLLISLSGSNKNSLLLLEEKTQELDTARSEMQSLKHEHSSKIEQFEETSQEFQRHIVALEQSIKEQKLVIRKLENELEETAINSSANNTVCAKHDTEIDFLQYDSVYLFSFNHVNGSDPSNEGNEKTLLPLVHDLTFGLNDHLNSHKKYKLMKAYSKQQQFLLNQLEAQVHFYESIFQQRCLPAIECSSICEVLNDNEHF</sequence>
<name>A0A813ZBU3_ADIRI</name>
<dbReference type="Proteomes" id="UP000663852">
    <property type="component" value="Unassembled WGS sequence"/>
</dbReference>
<evidence type="ECO:0000313" key="3">
    <source>
        <dbReference type="Proteomes" id="UP000663852"/>
    </source>
</evidence>
<feature type="coiled-coil region" evidence="1">
    <location>
        <begin position="67"/>
        <end position="94"/>
    </location>
</feature>
<accession>A0A813ZBU3</accession>
<dbReference type="EMBL" id="CAJNOJ010000032">
    <property type="protein sequence ID" value="CAF0896413.1"/>
    <property type="molecule type" value="Genomic_DNA"/>
</dbReference>